<dbReference type="Proteomes" id="UP000679779">
    <property type="component" value="Unassembled WGS sequence"/>
</dbReference>
<dbReference type="GO" id="GO:0005975">
    <property type="term" value="P:carbohydrate metabolic process"/>
    <property type="evidence" value="ECO:0007669"/>
    <property type="project" value="InterPro"/>
</dbReference>
<evidence type="ECO:0000313" key="4">
    <source>
        <dbReference type="EMBL" id="GIO29891.1"/>
    </source>
</evidence>
<keyword evidence="2" id="KW-0732">Signal</keyword>
<protein>
    <submittedName>
        <fullName evidence="4">Deacetylase</fullName>
    </submittedName>
</protein>
<evidence type="ECO:0000313" key="5">
    <source>
        <dbReference type="Proteomes" id="UP000679779"/>
    </source>
</evidence>
<dbReference type="PANTHER" id="PTHR34216">
    <property type="match status" value="1"/>
</dbReference>
<evidence type="ECO:0000256" key="2">
    <source>
        <dbReference type="ARBA" id="ARBA00022729"/>
    </source>
</evidence>
<evidence type="ECO:0000256" key="1">
    <source>
        <dbReference type="ARBA" id="ARBA00004613"/>
    </source>
</evidence>
<dbReference type="SUPFAM" id="SSF88713">
    <property type="entry name" value="Glycoside hydrolase/deacetylase"/>
    <property type="match status" value="1"/>
</dbReference>
<dbReference type="GO" id="GO:0016810">
    <property type="term" value="F:hydrolase activity, acting on carbon-nitrogen (but not peptide) bonds"/>
    <property type="evidence" value="ECO:0007669"/>
    <property type="project" value="InterPro"/>
</dbReference>
<dbReference type="InterPro" id="IPR011330">
    <property type="entry name" value="Glyco_hydro/deAcase_b/a-brl"/>
</dbReference>
<sequence length="263" mass="29920">MHKMHIFLLLLVILTGGTEKKADYAFHAQIEKKLSAPKTNLSLRANAEAIPILMYHSISQNRHGKLFVSPEVFYQQMEHLNHAGYHTITFKDLLHWKTGEALPDKPVLITFDDGYLDNYKVAYPILKAFQMKATIFVTSDFIGSPNHLNWSQIREMEQSGFIEIGAHTRHHVELTKSKKLQRVDEVLGGKRRLEKGLGHPVIAFAYPSGKYNQNVVQVVKRAGFEFAVTTKPGYAAKRQGYLTLHRVRIGGEQSVAEFIRKIP</sequence>
<gene>
    <name evidence="4" type="ORF">J2TS6_10320</name>
</gene>
<dbReference type="AlphaFoldDB" id="A0A920C8A6"/>
<dbReference type="EMBL" id="BORQ01000001">
    <property type="protein sequence ID" value="GIO29891.1"/>
    <property type="molecule type" value="Genomic_DNA"/>
</dbReference>
<dbReference type="PROSITE" id="PS51677">
    <property type="entry name" value="NODB"/>
    <property type="match status" value="1"/>
</dbReference>
<dbReference type="InterPro" id="IPR051398">
    <property type="entry name" value="Polysacch_Deacetylase"/>
</dbReference>
<dbReference type="CDD" id="cd10918">
    <property type="entry name" value="CE4_NodB_like_5s_6s"/>
    <property type="match status" value="1"/>
</dbReference>
<dbReference type="InterPro" id="IPR002509">
    <property type="entry name" value="NODB_dom"/>
</dbReference>
<reference evidence="4" key="1">
    <citation type="submission" date="2021-03" db="EMBL/GenBank/DDBJ databases">
        <title>Antimicrobial resistance genes in bacteria isolated from Japanese honey, and their potential for conferring macrolide and lincosamide resistance in the American foulbrood pathogen Paenibacillus larvae.</title>
        <authorList>
            <person name="Okamoto M."/>
            <person name="Kumagai M."/>
            <person name="Kanamori H."/>
            <person name="Takamatsu D."/>
        </authorList>
    </citation>
    <scope>NUCLEOTIDE SEQUENCE</scope>
    <source>
        <strain evidence="4">J2TS6</strain>
    </source>
</reference>
<dbReference type="PANTHER" id="PTHR34216:SF3">
    <property type="entry name" value="POLY-BETA-1,6-N-ACETYL-D-GLUCOSAMINE N-DEACETYLASE"/>
    <property type="match status" value="1"/>
</dbReference>
<accession>A0A920C8A6</accession>
<proteinExistence type="predicted"/>
<keyword evidence="5" id="KW-1185">Reference proteome</keyword>
<dbReference type="Pfam" id="PF01522">
    <property type="entry name" value="Polysacc_deac_1"/>
    <property type="match status" value="1"/>
</dbReference>
<evidence type="ECO:0000259" key="3">
    <source>
        <dbReference type="PROSITE" id="PS51677"/>
    </source>
</evidence>
<dbReference type="GO" id="GO:0005576">
    <property type="term" value="C:extracellular region"/>
    <property type="evidence" value="ECO:0007669"/>
    <property type="project" value="UniProtKB-SubCell"/>
</dbReference>
<name>A0A920C8A6_9BACL</name>
<comment type="subcellular location">
    <subcellularLocation>
        <location evidence="1">Secreted</location>
    </subcellularLocation>
</comment>
<comment type="caution">
    <text evidence="4">The sequence shown here is derived from an EMBL/GenBank/DDBJ whole genome shotgun (WGS) entry which is preliminary data.</text>
</comment>
<feature type="domain" description="NodB homology" evidence="3">
    <location>
        <begin position="105"/>
        <end position="263"/>
    </location>
</feature>
<dbReference type="Gene3D" id="3.20.20.370">
    <property type="entry name" value="Glycoside hydrolase/deacetylase"/>
    <property type="match status" value="1"/>
</dbReference>
<organism evidence="4 5">
    <name type="scientific">Paenibacillus albilobatus</name>
    <dbReference type="NCBI Taxonomy" id="2716884"/>
    <lineage>
        <taxon>Bacteria</taxon>
        <taxon>Bacillati</taxon>
        <taxon>Bacillota</taxon>
        <taxon>Bacilli</taxon>
        <taxon>Bacillales</taxon>
        <taxon>Paenibacillaceae</taxon>
        <taxon>Paenibacillus</taxon>
    </lineage>
</organism>